<keyword evidence="5" id="KW-1185">Reference proteome</keyword>
<dbReference type="EC" id="3.5.1.23" evidence="1"/>
<sequence length="515" mass="57509">MYPDTPIPTIRIDVSQPPETRYEVVCDVFGPAMRNLTPILDDLLRFFIPPPWGFVRIFIQWMLRIVARRMSSWEETRELEGISKRTGVELHFLVVLNVLLDCMMGCTSGAAAVHPSLGREKGARGKGKEQEINTGNGEGRYSLRQRKPHQQPTKDEEFKEQIRLMHFRTLDWGMDELRALLVVLEYVDSTSEKPDHVIARSITYAGEGLSLSLNFRPNHLDGVLHKLRLHQLGVLIGLRPSASSLLRSIIIPESLSQDFQKENTLFAEPAELSSKAAGKQPQHSGSHSLEHKAEALSKARFPPCYITLCDGSQVCVIEKDLETGVVTTSNEWAVITNHDVATRADKTAHGEGNKMMEDWLAESEERRGGIQRKWDDVKNSKARKGGEEEEKQRARRSSSPSIVSLGNGESQGDPEAERNGVSSGDGDPNREQGGEKDEDPAIGISAQRLKSWVEAYPIMNEYTHFACIMDPRRGNIKWLERGLLDVDDSSVPSSLGERGARGSVVGEVTEVVRKK</sequence>
<feature type="compositionally biased region" description="Polar residues" evidence="2">
    <location>
        <begin position="397"/>
        <end position="410"/>
    </location>
</feature>
<feature type="region of interest" description="Disordered" evidence="2">
    <location>
        <begin position="363"/>
        <end position="443"/>
    </location>
</feature>
<dbReference type="Proteomes" id="UP001201980">
    <property type="component" value="Unassembled WGS sequence"/>
</dbReference>
<dbReference type="PANTHER" id="PTHR28583:SF1">
    <property type="entry name" value="ACID CERAMIDASE"/>
    <property type="match status" value="1"/>
</dbReference>
<dbReference type="GO" id="GO:0017040">
    <property type="term" value="F:N-acylsphingosine amidohydrolase activity"/>
    <property type="evidence" value="ECO:0007669"/>
    <property type="project" value="UniProtKB-EC"/>
</dbReference>
<gene>
    <name evidence="4" type="ORF">MKZ38_001359</name>
</gene>
<protein>
    <recommendedName>
        <fullName evidence="1">ceramidase</fullName>
        <ecNumber evidence="1">3.5.1.23</ecNumber>
    </recommendedName>
</protein>
<evidence type="ECO:0000313" key="4">
    <source>
        <dbReference type="EMBL" id="KAJ2901821.1"/>
    </source>
</evidence>
<feature type="region of interest" description="Disordered" evidence="2">
    <location>
        <begin position="117"/>
        <end position="157"/>
    </location>
</feature>
<feature type="compositionally biased region" description="Basic and acidic residues" evidence="2">
    <location>
        <begin position="363"/>
        <end position="392"/>
    </location>
</feature>
<dbReference type="PANTHER" id="PTHR28583">
    <property type="entry name" value="ACID AMIDASE"/>
    <property type="match status" value="1"/>
</dbReference>
<organism evidence="4 5">
    <name type="scientific">Zalerion maritima</name>
    <dbReference type="NCBI Taxonomy" id="339359"/>
    <lineage>
        <taxon>Eukaryota</taxon>
        <taxon>Fungi</taxon>
        <taxon>Dikarya</taxon>
        <taxon>Ascomycota</taxon>
        <taxon>Pezizomycotina</taxon>
        <taxon>Sordariomycetes</taxon>
        <taxon>Lulworthiomycetidae</taxon>
        <taxon>Lulworthiales</taxon>
        <taxon>Lulworthiaceae</taxon>
        <taxon>Zalerion</taxon>
    </lineage>
</organism>
<dbReference type="EMBL" id="JAKWBI020000136">
    <property type="protein sequence ID" value="KAJ2901821.1"/>
    <property type="molecule type" value="Genomic_DNA"/>
</dbReference>
<feature type="compositionally biased region" description="Basic and acidic residues" evidence="2">
    <location>
        <begin position="117"/>
        <end position="131"/>
    </location>
</feature>
<evidence type="ECO:0000256" key="1">
    <source>
        <dbReference type="ARBA" id="ARBA00011891"/>
    </source>
</evidence>
<name>A0AAD5RQF9_9PEZI</name>
<evidence type="ECO:0000259" key="3">
    <source>
        <dbReference type="Pfam" id="PF15508"/>
    </source>
</evidence>
<evidence type="ECO:0000313" key="5">
    <source>
        <dbReference type="Proteomes" id="UP001201980"/>
    </source>
</evidence>
<accession>A0AAD5RQF9</accession>
<dbReference type="InterPro" id="IPR029130">
    <property type="entry name" value="Acid_ceramidase_N"/>
</dbReference>
<proteinExistence type="predicted"/>
<dbReference type="Pfam" id="PF15508">
    <property type="entry name" value="NAAA-beta"/>
    <property type="match status" value="1"/>
</dbReference>
<feature type="domain" description="Acid ceramidase N-terminal" evidence="3">
    <location>
        <begin position="5"/>
        <end position="63"/>
    </location>
</feature>
<reference evidence="4" key="1">
    <citation type="submission" date="2022-07" db="EMBL/GenBank/DDBJ databases">
        <title>Draft genome sequence of Zalerion maritima ATCC 34329, a (micro)plastics degrading marine fungus.</title>
        <authorList>
            <person name="Paco A."/>
            <person name="Goncalves M.F.M."/>
            <person name="Rocha-Santos T.A.P."/>
            <person name="Alves A."/>
        </authorList>
    </citation>
    <scope>NUCLEOTIDE SEQUENCE</scope>
    <source>
        <strain evidence="4">ATCC 34329</strain>
    </source>
</reference>
<evidence type="ECO:0000256" key="2">
    <source>
        <dbReference type="SAM" id="MobiDB-lite"/>
    </source>
</evidence>
<comment type="caution">
    <text evidence="4">The sequence shown here is derived from an EMBL/GenBank/DDBJ whole genome shotgun (WGS) entry which is preliminary data.</text>
</comment>
<dbReference type="AlphaFoldDB" id="A0AAD5RQF9"/>